<gene>
    <name evidence="3" type="primary">SPOSA6832_00827</name>
</gene>
<keyword evidence="4" id="KW-1185">Reference proteome</keyword>
<accession>A0A0D6EHC8</accession>
<feature type="compositionally biased region" description="Low complexity" evidence="2">
    <location>
        <begin position="563"/>
        <end position="585"/>
    </location>
</feature>
<dbReference type="GO" id="GO:0006646">
    <property type="term" value="P:phosphatidylethanolamine biosynthetic process"/>
    <property type="evidence" value="ECO:0007669"/>
    <property type="project" value="TreeGrafter"/>
</dbReference>
<organism evidence="3 4">
    <name type="scientific">Sporidiobolus salmonicolor</name>
    <name type="common">Yeast-like fungus</name>
    <name type="synonym">Sporobolomyces salmonicolor</name>
    <dbReference type="NCBI Taxonomy" id="5005"/>
    <lineage>
        <taxon>Eukaryota</taxon>
        <taxon>Fungi</taxon>
        <taxon>Dikarya</taxon>
        <taxon>Basidiomycota</taxon>
        <taxon>Pucciniomycotina</taxon>
        <taxon>Microbotryomycetes</taxon>
        <taxon>Sporidiobolales</taxon>
        <taxon>Sporidiobolaceae</taxon>
        <taxon>Sporobolomyces</taxon>
    </lineage>
</organism>
<feature type="non-terminal residue" evidence="3">
    <location>
        <position position="1"/>
    </location>
</feature>
<feature type="region of interest" description="Disordered" evidence="2">
    <location>
        <begin position="215"/>
        <end position="257"/>
    </location>
</feature>
<evidence type="ECO:0000256" key="1">
    <source>
        <dbReference type="ARBA" id="ARBA00038211"/>
    </source>
</evidence>
<dbReference type="Proteomes" id="UP000243876">
    <property type="component" value="Unassembled WGS sequence"/>
</dbReference>
<feature type="region of interest" description="Disordered" evidence="2">
    <location>
        <begin position="363"/>
        <end position="419"/>
    </location>
</feature>
<dbReference type="Pfam" id="PF01633">
    <property type="entry name" value="Choline_kinase"/>
    <property type="match status" value="2"/>
</dbReference>
<dbReference type="GO" id="GO:0004103">
    <property type="term" value="F:choline kinase activity"/>
    <property type="evidence" value="ECO:0007669"/>
    <property type="project" value="TreeGrafter"/>
</dbReference>
<dbReference type="PANTHER" id="PTHR22603">
    <property type="entry name" value="CHOLINE/ETHANOALAMINE KINASE"/>
    <property type="match status" value="1"/>
</dbReference>
<dbReference type="GO" id="GO:0005737">
    <property type="term" value="C:cytoplasm"/>
    <property type="evidence" value="ECO:0007669"/>
    <property type="project" value="TreeGrafter"/>
</dbReference>
<dbReference type="GO" id="GO:0004305">
    <property type="term" value="F:ethanolamine kinase activity"/>
    <property type="evidence" value="ECO:0007669"/>
    <property type="project" value="TreeGrafter"/>
</dbReference>
<feature type="compositionally biased region" description="Low complexity" evidence="2">
    <location>
        <begin position="233"/>
        <end position="248"/>
    </location>
</feature>
<dbReference type="AlphaFoldDB" id="A0A0D6EHC8"/>
<feature type="compositionally biased region" description="Polar residues" evidence="2">
    <location>
        <begin position="383"/>
        <end position="396"/>
    </location>
</feature>
<dbReference type="Gene3D" id="3.30.200.20">
    <property type="entry name" value="Phosphorylase Kinase, domain 1"/>
    <property type="match status" value="1"/>
</dbReference>
<dbReference type="EMBL" id="CENE01000002">
    <property type="protein sequence ID" value="CEQ39311.1"/>
    <property type="molecule type" value="Genomic_DNA"/>
</dbReference>
<dbReference type="InterPro" id="IPR011009">
    <property type="entry name" value="Kinase-like_dom_sf"/>
</dbReference>
<proteinExistence type="inferred from homology"/>
<feature type="compositionally biased region" description="Polar residues" evidence="2">
    <location>
        <begin position="39"/>
        <end position="52"/>
    </location>
</feature>
<feature type="region of interest" description="Disordered" evidence="2">
    <location>
        <begin position="1"/>
        <end position="94"/>
    </location>
</feature>
<feature type="region of interest" description="Disordered" evidence="2">
    <location>
        <begin position="537"/>
        <end position="585"/>
    </location>
</feature>
<dbReference type="PANTHER" id="PTHR22603:SF93">
    <property type="entry name" value="RE24176P"/>
    <property type="match status" value="1"/>
</dbReference>
<comment type="similarity">
    <text evidence="1">Belongs to the choline/ethanolamine kinase family.</text>
</comment>
<evidence type="ECO:0000313" key="3">
    <source>
        <dbReference type="EMBL" id="CEQ39311.1"/>
    </source>
</evidence>
<feature type="compositionally biased region" description="Low complexity" evidence="2">
    <location>
        <begin position="407"/>
        <end position="419"/>
    </location>
</feature>
<feature type="region of interest" description="Disordered" evidence="2">
    <location>
        <begin position="465"/>
        <end position="497"/>
    </location>
</feature>
<evidence type="ECO:0000313" key="4">
    <source>
        <dbReference type="Proteomes" id="UP000243876"/>
    </source>
</evidence>
<dbReference type="SUPFAM" id="SSF56112">
    <property type="entry name" value="Protein kinase-like (PK-like)"/>
    <property type="match status" value="1"/>
</dbReference>
<name>A0A0D6EHC8_SPOSA</name>
<dbReference type="Gene3D" id="3.90.1200.10">
    <property type="match status" value="1"/>
</dbReference>
<sequence>MPSPHQEPLLVQIPPATSPLLVPTQHRSDSVSHRHRNSADSFTLSAYPNQRNPDIPDDLEFLAPGQWDESNGQFTEDEDGDSDDGRLDGDDSDVEDWTLEEGHIEGVPCANLRLDAKQYQTTDFLSQLFHLLRHDLAIPGWSTLPLDTPPTLIQVHKVSGSLTNAVFFISVPETTLELEDFAPLDQGSAHTPVPAADSTPMLVSRPRMAPATVFSELERGRQAAATPTPTAISRSDTSTPSPSAPSTPVNHQRPLPFFDGNNLAPSTSLLPHPSSPETITFSAPTLLLRIYGPSSGSLISRRTELHILHTLSSQYAIGPRVLGTFSNGRVEEYFHSRALVKEEMRDPRMSRWIGRRMRELHGVELEQMIPPEKQDEPRRSRNRTSPASSDSRATSQDLERPGIDPLAGSGRNGSSGASIYSTSSSSSIFSFGTSSSSSYSSYSSSSVASGSTVGSSIYGTPRSVVASPSLLPQRPASESRADSKKRPRRKIGSSRGPKAKDRLCVWENITRWTREAKLVLNELDQLAQIPGFDKLLDTPSKTVNSVGPSVLSPSPAASPAPSPSLSAADSLSSPSSSHIPPLTSPSRTLNLRAALNLPLFEQQLRLYRAFVHLAERTSGRSKRVFAHNDTQYGNLLLLTPAEEEEQSEEELERVARRQGGSHKRIIVVDFEYAGANPRGFDIANHFCEWQADYHHPSLSHSLSAHQPYPTASEKIRFLRAYVGCDAGYDGPDDLNQAPLTPGGREDPRVERLLEEVRVWEPSSHAMWAVWGIVQAKEDLLARIEGWKTKAAKKAEGAGPGSSRETETLPAAAAAAAGVDGLADRMRELEVGPADIDQMLDMDELDEVGEVFDYLSYAAERMDMFRRELRALGVI</sequence>
<protein>
    <submittedName>
        <fullName evidence="3">SPOSA6832_00827-mRNA-1:cds</fullName>
    </submittedName>
</protein>
<reference evidence="4" key="1">
    <citation type="submission" date="2015-02" db="EMBL/GenBank/DDBJ databases">
        <authorList>
            <person name="Gon?alves P."/>
        </authorList>
    </citation>
    <scope>NUCLEOTIDE SEQUENCE [LARGE SCALE GENOMIC DNA]</scope>
</reference>
<evidence type="ECO:0000256" key="2">
    <source>
        <dbReference type="SAM" id="MobiDB-lite"/>
    </source>
</evidence>
<dbReference type="OrthoDB" id="10267235at2759"/>